<evidence type="ECO:0000256" key="2">
    <source>
        <dbReference type="ARBA" id="ARBA00022679"/>
    </source>
</evidence>
<name>A0A1I4NIQ3_9BACI</name>
<evidence type="ECO:0000313" key="8">
    <source>
        <dbReference type="EMBL" id="SFM15422.1"/>
    </source>
</evidence>
<dbReference type="Gene3D" id="3.40.50.450">
    <property type="match status" value="1"/>
</dbReference>
<dbReference type="NCBIfam" id="NF010675">
    <property type="entry name" value="PRK14072.1"/>
    <property type="match status" value="1"/>
</dbReference>
<evidence type="ECO:0000256" key="1">
    <source>
        <dbReference type="ARBA" id="ARBA00001946"/>
    </source>
</evidence>
<evidence type="ECO:0000259" key="7">
    <source>
        <dbReference type="Pfam" id="PF00365"/>
    </source>
</evidence>
<dbReference type="AlphaFoldDB" id="A0A1I4NIQ3"/>
<dbReference type="GO" id="GO:0046872">
    <property type="term" value="F:metal ion binding"/>
    <property type="evidence" value="ECO:0007669"/>
    <property type="project" value="UniProtKB-KW"/>
</dbReference>
<dbReference type="Pfam" id="PF00365">
    <property type="entry name" value="PFK"/>
    <property type="match status" value="1"/>
</dbReference>
<organism evidence="8 9">
    <name type="scientific">Salibacterium qingdaonense</name>
    <dbReference type="NCBI Taxonomy" id="266892"/>
    <lineage>
        <taxon>Bacteria</taxon>
        <taxon>Bacillati</taxon>
        <taxon>Bacillota</taxon>
        <taxon>Bacilli</taxon>
        <taxon>Bacillales</taxon>
        <taxon>Bacillaceae</taxon>
    </lineage>
</organism>
<gene>
    <name evidence="8" type="ORF">SAMN04488054_11838</name>
</gene>
<keyword evidence="3" id="KW-0479">Metal-binding</keyword>
<feature type="domain" description="Phosphofructokinase" evidence="7">
    <location>
        <begin position="4"/>
        <end position="290"/>
    </location>
</feature>
<dbReference type="PRINTS" id="PR00476">
    <property type="entry name" value="PHFRCTKINASE"/>
</dbReference>
<accession>A0A1I4NIQ3</accession>
<dbReference type="InterPro" id="IPR022953">
    <property type="entry name" value="ATP_PFK"/>
</dbReference>
<keyword evidence="5" id="KW-0460">Magnesium</keyword>
<dbReference type="PIRSF" id="PIRSF036483">
    <property type="entry name" value="PFK_XF0274"/>
    <property type="match status" value="1"/>
</dbReference>
<reference evidence="8 9" key="1">
    <citation type="submission" date="2016-10" db="EMBL/GenBank/DDBJ databases">
        <authorList>
            <person name="de Groot N.N."/>
        </authorList>
    </citation>
    <scope>NUCLEOTIDE SEQUENCE [LARGE SCALE GENOMIC DNA]</scope>
    <source>
        <strain evidence="8 9">CGMCC 1.6134</strain>
    </source>
</reference>
<comment type="cofactor">
    <cofactor evidence="1">
        <name>Mg(2+)</name>
        <dbReference type="ChEBI" id="CHEBI:18420"/>
    </cofactor>
</comment>
<keyword evidence="2" id="KW-0808">Transferase</keyword>
<dbReference type="GO" id="GO:0003872">
    <property type="term" value="F:6-phosphofructokinase activity"/>
    <property type="evidence" value="ECO:0007669"/>
    <property type="project" value="InterPro"/>
</dbReference>
<dbReference type="RefSeq" id="WP_090927445.1">
    <property type="nucleotide sequence ID" value="NZ_FOTY01000018.1"/>
</dbReference>
<dbReference type="Gene3D" id="3.40.50.460">
    <property type="entry name" value="Phosphofructokinase domain"/>
    <property type="match status" value="1"/>
</dbReference>
<dbReference type="InterPro" id="IPR035966">
    <property type="entry name" value="PKF_sf"/>
</dbReference>
<dbReference type="InterPro" id="IPR050929">
    <property type="entry name" value="PFKA"/>
</dbReference>
<dbReference type="GO" id="GO:0006002">
    <property type="term" value="P:fructose 6-phosphate metabolic process"/>
    <property type="evidence" value="ECO:0007669"/>
    <property type="project" value="InterPro"/>
</dbReference>
<evidence type="ECO:0000256" key="4">
    <source>
        <dbReference type="ARBA" id="ARBA00022777"/>
    </source>
</evidence>
<evidence type="ECO:0000313" key="9">
    <source>
        <dbReference type="Proteomes" id="UP000199668"/>
    </source>
</evidence>
<evidence type="ECO:0000256" key="3">
    <source>
        <dbReference type="ARBA" id="ARBA00022723"/>
    </source>
</evidence>
<evidence type="ECO:0000256" key="6">
    <source>
        <dbReference type="ARBA" id="ARBA00038478"/>
    </source>
</evidence>
<dbReference type="STRING" id="266892.SAMN04488054_11838"/>
<sequence length="393" mass="43221">MKHVAIGQSGGPTAVINATLAGFVRELYKDHAITFVVNGYEGLANQLFLEADDALISNVMESKKVPGAFLGAGRYEFDEEKIKESVQNLRRQKINTLVFIGGNGTMEALKRIEEEAKQQNYTLQVIGLPKTVDNDLAKTDHAPGFGSAAKYAALAARDMSRDLQAMSNFEQVRILETMGRNAGWLTAAAGFLNDYKQDGPHVISLPEDPLSPDVIMKKTTHALEEHGTALIIVSEGASWEKGQQVERDRVQGRSVLGGVSKEIENLIKQNMDVMVRSELLGMNQRSFSAAVSSTDFNEAVITGETGASWVREKKTGVMVSLQRADTALYHIDYVPVALHEVAASGERILPPSFIQNQKAYNEWLRPLVGSDVSSYPPPLKRRNLHVIEQNKSK</sequence>
<keyword evidence="4 8" id="KW-0418">Kinase</keyword>
<evidence type="ECO:0000256" key="5">
    <source>
        <dbReference type="ARBA" id="ARBA00022842"/>
    </source>
</evidence>
<dbReference type="SUPFAM" id="SSF53784">
    <property type="entry name" value="Phosphofructokinase"/>
    <property type="match status" value="1"/>
</dbReference>
<dbReference type="OrthoDB" id="9802503at2"/>
<dbReference type="PANTHER" id="PTHR45770">
    <property type="entry name" value="ATP-DEPENDENT 6-PHOSPHOFRUCTOKINASE 1"/>
    <property type="match status" value="1"/>
</dbReference>
<keyword evidence="9" id="KW-1185">Reference proteome</keyword>
<dbReference type="Proteomes" id="UP000199668">
    <property type="component" value="Unassembled WGS sequence"/>
</dbReference>
<dbReference type="EMBL" id="FOTY01000018">
    <property type="protein sequence ID" value="SFM15422.1"/>
    <property type="molecule type" value="Genomic_DNA"/>
</dbReference>
<dbReference type="InterPro" id="IPR000023">
    <property type="entry name" value="Phosphofructokinase_dom"/>
</dbReference>
<comment type="similarity">
    <text evidence="6">Belongs to the phosphofructokinase type A (PFKA) family.</text>
</comment>
<dbReference type="UniPathway" id="UPA00109">
    <property type="reaction ID" value="UER00182"/>
</dbReference>
<protein>
    <submittedName>
        <fullName evidence="8">6-phosphofructokinase 1</fullName>
    </submittedName>
</protein>
<proteinExistence type="inferred from homology"/>